<keyword evidence="4" id="KW-0028">Amino-acid biosynthesis</keyword>
<dbReference type="EMBL" id="CAEZUP010000008">
    <property type="protein sequence ID" value="CAB4600076.1"/>
    <property type="molecule type" value="Genomic_DNA"/>
</dbReference>
<evidence type="ECO:0000256" key="6">
    <source>
        <dbReference type="ARBA" id="ARBA00022822"/>
    </source>
</evidence>
<dbReference type="Gene3D" id="3.20.20.70">
    <property type="entry name" value="Aldolase class I"/>
    <property type="match status" value="1"/>
</dbReference>
<gene>
    <name evidence="10" type="ORF">UFOPK1835_00328</name>
</gene>
<evidence type="ECO:0000256" key="8">
    <source>
        <dbReference type="ARBA" id="ARBA00023239"/>
    </source>
</evidence>
<reference evidence="10" key="1">
    <citation type="submission" date="2020-05" db="EMBL/GenBank/DDBJ databases">
        <authorList>
            <person name="Chiriac C."/>
            <person name="Salcher M."/>
            <person name="Ghai R."/>
            <person name="Kavagutti S V."/>
        </authorList>
    </citation>
    <scope>NUCLEOTIDE SEQUENCE</scope>
</reference>
<evidence type="ECO:0000256" key="3">
    <source>
        <dbReference type="ARBA" id="ARBA00012362"/>
    </source>
</evidence>
<keyword evidence="7" id="KW-0057">Aromatic amino acid biosynthesis</keyword>
<dbReference type="EC" id="4.1.1.48" evidence="3"/>
<evidence type="ECO:0000313" key="10">
    <source>
        <dbReference type="EMBL" id="CAB4600076.1"/>
    </source>
</evidence>
<comment type="pathway">
    <text evidence="2">Amino-acid biosynthesis; L-tryptophan biosynthesis; L-tryptophan from chorismate: step 4/5.</text>
</comment>
<accession>A0A6J6GFJ9</accession>
<dbReference type="PANTHER" id="PTHR22854">
    <property type="entry name" value="TRYPTOPHAN BIOSYNTHESIS PROTEIN"/>
    <property type="match status" value="1"/>
</dbReference>
<name>A0A6J6GFJ9_9ZZZZ</name>
<keyword evidence="5" id="KW-0210">Decarboxylase</keyword>
<protein>
    <recommendedName>
        <fullName evidence="3">indole-3-glycerol-phosphate synthase</fullName>
        <ecNumber evidence="3">4.1.1.48</ecNumber>
    </recommendedName>
</protein>
<dbReference type="InterPro" id="IPR013798">
    <property type="entry name" value="Indole-3-glycerol_P_synth_dom"/>
</dbReference>
<keyword evidence="6" id="KW-0822">Tryptophan biosynthesis</keyword>
<dbReference type="PANTHER" id="PTHR22854:SF2">
    <property type="entry name" value="INDOLE-3-GLYCEROL-PHOSPHATE SYNTHASE"/>
    <property type="match status" value="1"/>
</dbReference>
<dbReference type="GO" id="GO:0004425">
    <property type="term" value="F:indole-3-glycerol-phosphate synthase activity"/>
    <property type="evidence" value="ECO:0007669"/>
    <property type="project" value="UniProtKB-EC"/>
</dbReference>
<feature type="domain" description="Indole-3-glycerol phosphate synthase" evidence="9">
    <location>
        <begin position="4"/>
        <end position="222"/>
    </location>
</feature>
<dbReference type="InterPro" id="IPR013785">
    <property type="entry name" value="Aldolase_TIM"/>
</dbReference>
<dbReference type="InterPro" id="IPR045186">
    <property type="entry name" value="Indole-3-glycerol_P_synth"/>
</dbReference>
<dbReference type="UniPathway" id="UPA00035">
    <property type="reaction ID" value="UER00043"/>
</dbReference>
<evidence type="ECO:0000256" key="4">
    <source>
        <dbReference type="ARBA" id="ARBA00022605"/>
    </source>
</evidence>
<dbReference type="CDD" id="cd00331">
    <property type="entry name" value="IGPS"/>
    <property type="match status" value="1"/>
</dbReference>
<dbReference type="InterPro" id="IPR001468">
    <property type="entry name" value="Indole-3-GlycerolPSynthase_CS"/>
</dbReference>
<dbReference type="GO" id="GO:0004640">
    <property type="term" value="F:phosphoribosylanthranilate isomerase activity"/>
    <property type="evidence" value="ECO:0007669"/>
    <property type="project" value="TreeGrafter"/>
</dbReference>
<dbReference type="FunFam" id="3.20.20.70:FF:000024">
    <property type="entry name" value="Indole-3-glycerol phosphate synthase"/>
    <property type="match status" value="1"/>
</dbReference>
<proteinExistence type="predicted"/>
<keyword evidence="8" id="KW-0456">Lyase</keyword>
<evidence type="ECO:0000256" key="2">
    <source>
        <dbReference type="ARBA" id="ARBA00004696"/>
    </source>
</evidence>
<dbReference type="PROSITE" id="PS00614">
    <property type="entry name" value="IGPS"/>
    <property type="match status" value="1"/>
</dbReference>
<evidence type="ECO:0000256" key="7">
    <source>
        <dbReference type="ARBA" id="ARBA00023141"/>
    </source>
</evidence>
<dbReference type="AlphaFoldDB" id="A0A6J6GFJ9"/>
<organism evidence="10">
    <name type="scientific">freshwater metagenome</name>
    <dbReference type="NCBI Taxonomy" id="449393"/>
    <lineage>
        <taxon>unclassified sequences</taxon>
        <taxon>metagenomes</taxon>
        <taxon>ecological metagenomes</taxon>
    </lineage>
</organism>
<sequence>MSVPSARGFRQALKLVSAGGEVAVIAEIKRRSPSKGELAPGLDAAELAASYESGGAACLSVLTDVDYFGGSVDDLRSAREACSLPVLRKDFTVSARDVCDARLMGADCVLLIAAALDQEELCSFLALAHAIGFDALVEIHDEEELARAIAAGADLVGVNQRDLVTFDVDTARAVRMAPQMPDGVVRVAESGITGPADAAVLSRAGYHAILVGEHLVTSGDPLAGVAALRSAR</sequence>
<dbReference type="SUPFAM" id="SSF51366">
    <property type="entry name" value="Ribulose-phoshate binding barrel"/>
    <property type="match status" value="1"/>
</dbReference>
<evidence type="ECO:0000259" key="9">
    <source>
        <dbReference type="Pfam" id="PF00218"/>
    </source>
</evidence>
<dbReference type="InterPro" id="IPR011060">
    <property type="entry name" value="RibuloseP-bd_barrel"/>
</dbReference>
<evidence type="ECO:0000256" key="5">
    <source>
        <dbReference type="ARBA" id="ARBA00022793"/>
    </source>
</evidence>
<evidence type="ECO:0000256" key="1">
    <source>
        <dbReference type="ARBA" id="ARBA00001633"/>
    </source>
</evidence>
<dbReference type="Pfam" id="PF00218">
    <property type="entry name" value="IGPS"/>
    <property type="match status" value="1"/>
</dbReference>
<comment type="catalytic activity">
    <reaction evidence="1">
        <text>1-(2-carboxyphenylamino)-1-deoxy-D-ribulose 5-phosphate + H(+) = (1S,2R)-1-C-(indol-3-yl)glycerol 3-phosphate + CO2 + H2O</text>
        <dbReference type="Rhea" id="RHEA:23476"/>
        <dbReference type="ChEBI" id="CHEBI:15377"/>
        <dbReference type="ChEBI" id="CHEBI:15378"/>
        <dbReference type="ChEBI" id="CHEBI:16526"/>
        <dbReference type="ChEBI" id="CHEBI:58613"/>
        <dbReference type="ChEBI" id="CHEBI:58866"/>
        <dbReference type="EC" id="4.1.1.48"/>
    </reaction>
</comment>
<dbReference type="GO" id="GO:0000162">
    <property type="term" value="P:L-tryptophan biosynthetic process"/>
    <property type="evidence" value="ECO:0007669"/>
    <property type="project" value="UniProtKB-UniPathway"/>
</dbReference>